<proteinExistence type="predicted"/>
<evidence type="ECO:0000256" key="1">
    <source>
        <dbReference type="ARBA" id="ARBA00022741"/>
    </source>
</evidence>
<dbReference type="KEGG" id="tna:CTN_1669"/>
<dbReference type="GO" id="GO:0005524">
    <property type="term" value="F:ATP binding"/>
    <property type="evidence" value="ECO:0007669"/>
    <property type="project" value="UniProtKB-KW"/>
</dbReference>
<gene>
    <name evidence="3" type="ordered locus">CTN_1669</name>
</gene>
<accession>B9KA62</accession>
<organism evidence="3 4">
    <name type="scientific">Thermotoga neapolitana (strain ATCC 49049 / DSM 4359 / NBRC 107923 / NS-E)</name>
    <dbReference type="NCBI Taxonomy" id="309803"/>
    <lineage>
        <taxon>Bacteria</taxon>
        <taxon>Thermotogati</taxon>
        <taxon>Thermotogota</taxon>
        <taxon>Thermotogae</taxon>
        <taxon>Thermotogales</taxon>
        <taxon>Thermotogaceae</taxon>
        <taxon>Thermotoga</taxon>
    </lineage>
</organism>
<sequence>MSVLSGKGGVGKSVIAVNLALALKETGANVLLLDADVGFGSVEILLGFMAPKTLKDFFKSDMKIEDIVFSTKYGVDVLSFGIDMEDLLLFNLSDRRRFFDCFSRLLKKYDYLIVDFPPGYNENLDSFYLQSDFLILVTTPEPTSIINTYTLMKILSVKGVSPEEVFLVMNMAKNMREGRIAVDRLKRVIERFVGFTIKHSFVVKEDPVVHKSVVSQEPFVQRHRKSQPSFAIYGLREKILREPVRKEGFLTKIRQMLGIG</sequence>
<dbReference type="Proteomes" id="UP000000445">
    <property type="component" value="Chromosome"/>
</dbReference>
<dbReference type="PIRSF" id="PIRSF003092">
    <property type="entry name" value="MinD"/>
    <property type="match status" value="1"/>
</dbReference>
<dbReference type="InterPro" id="IPR050625">
    <property type="entry name" value="ParA/MinD_ATPase"/>
</dbReference>
<dbReference type="Gene3D" id="3.40.50.300">
    <property type="entry name" value="P-loop containing nucleotide triphosphate hydrolases"/>
    <property type="match status" value="1"/>
</dbReference>
<dbReference type="GO" id="GO:0016887">
    <property type="term" value="F:ATP hydrolysis activity"/>
    <property type="evidence" value="ECO:0007669"/>
    <property type="project" value="TreeGrafter"/>
</dbReference>
<dbReference type="GO" id="GO:0051782">
    <property type="term" value="P:negative regulation of cell division"/>
    <property type="evidence" value="ECO:0007669"/>
    <property type="project" value="TreeGrafter"/>
</dbReference>
<dbReference type="HOGENOM" id="CLU_037612_0_0_0"/>
<dbReference type="InterPro" id="IPR027417">
    <property type="entry name" value="P-loop_NTPase"/>
</dbReference>
<dbReference type="CDD" id="cd02038">
    <property type="entry name" value="FlhG-like"/>
    <property type="match status" value="1"/>
</dbReference>
<dbReference type="PANTHER" id="PTHR43384:SF4">
    <property type="entry name" value="CELLULOSE BIOSYNTHESIS PROTEIN BCSQ-RELATED"/>
    <property type="match status" value="1"/>
</dbReference>
<keyword evidence="4" id="KW-1185">Reference proteome</keyword>
<dbReference type="EMBL" id="CP000916">
    <property type="protein sequence ID" value="ACM23845.1"/>
    <property type="molecule type" value="Genomic_DNA"/>
</dbReference>
<dbReference type="PANTHER" id="PTHR43384">
    <property type="entry name" value="SEPTUM SITE-DETERMINING PROTEIN MIND HOMOLOG, CHLOROPLASTIC-RELATED"/>
    <property type="match status" value="1"/>
</dbReference>
<dbReference type="InterPro" id="IPR025501">
    <property type="entry name" value="MinD_FleN"/>
</dbReference>
<evidence type="ECO:0000313" key="3">
    <source>
        <dbReference type="EMBL" id="ACM23845.1"/>
    </source>
</evidence>
<dbReference type="Pfam" id="PF10609">
    <property type="entry name" value="ParA"/>
    <property type="match status" value="1"/>
</dbReference>
<dbReference type="eggNOG" id="COG0455">
    <property type="taxonomic scope" value="Bacteria"/>
</dbReference>
<evidence type="ECO:0000313" key="4">
    <source>
        <dbReference type="Proteomes" id="UP000000445"/>
    </source>
</evidence>
<dbReference type="GO" id="GO:0009898">
    <property type="term" value="C:cytoplasmic side of plasma membrane"/>
    <property type="evidence" value="ECO:0007669"/>
    <property type="project" value="TreeGrafter"/>
</dbReference>
<dbReference type="AlphaFoldDB" id="B9KA62"/>
<dbReference type="GO" id="GO:0005829">
    <property type="term" value="C:cytosol"/>
    <property type="evidence" value="ECO:0007669"/>
    <property type="project" value="TreeGrafter"/>
</dbReference>
<dbReference type="InterPro" id="IPR033875">
    <property type="entry name" value="FlhG"/>
</dbReference>
<name>B9KA62_THENN</name>
<dbReference type="SUPFAM" id="SSF52540">
    <property type="entry name" value="P-loop containing nucleoside triphosphate hydrolases"/>
    <property type="match status" value="1"/>
</dbReference>
<evidence type="ECO:0000256" key="2">
    <source>
        <dbReference type="ARBA" id="ARBA00022840"/>
    </source>
</evidence>
<dbReference type="STRING" id="309803.CTN_1669"/>
<keyword evidence="1" id="KW-0547">Nucleotide-binding</keyword>
<keyword evidence="2" id="KW-0067">ATP-binding</keyword>
<reference evidence="3 4" key="1">
    <citation type="journal article" date="2009" name="Biosci. Biotechnol. Biochem.">
        <title>WeGAS: a web-based microbial genome annotation system.</title>
        <authorList>
            <person name="Lee D."/>
            <person name="Seo H."/>
            <person name="Park C."/>
            <person name="Park K."/>
        </authorList>
    </citation>
    <scope>NUCLEOTIDE SEQUENCE [LARGE SCALE GENOMIC DNA]</scope>
    <source>
        <strain evidence="4">ATCC 49049 / DSM 4359 / NBRC 107923 / NS-E</strain>
    </source>
</reference>
<dbReference type="InterPro" id="IPR033756">
    <property type="entry name" value="YlxH/NBP35"/>
</dbReference>
<protein>
    <submittedName>
        <fullName evidence="3">Cobyrinic acid a,c-diamide synthase</fullName>
    </submittedName>
</protein>